<accession>A0AAD9F3V5</accession>
<comment type="caution">
    <text evidence="2">The sequence shown here is derived from an EMBL/GenBank/DDBJ whole genome shotgun (WGS) entry which is preliminary data.</text>
</comment>
<dbReference type="EMBL" id="JASDAP010000018">
    <property type="protein sequence ID" value="KAK1887316.1"/>
    <property type="molecule type" value="Genomic_DNA"/>
</dbReference>
<evidence type="ECO:0000256" key="1">
    <source>
        <dbReference type="SAM" id="MobiDB-lite"/>
    </source>
</evidence>
<feature type="compositionally biased region" description="Basic and acidic residues" evidence="1">
    <location>
        <begin position="7"/>
        <end position="17"/>
    </location>
</feature>
<dbReference type="Proteomes" id="UP001228049">
    <property type="component" value="Unassembled WGS sequence"/>
</dbReference>
<evidence type="ECO:0000313" key="3">
    <source>
        <dbReference type="Proteomes" id="UP001228049"/>
    </source>
</evidence>
<organism evidence="2 3">
    <name type="scientific">Dissostichus eleginoides</name>
    <name type="common">Patagonian toothfish</name>
    <name type="synonym">Dissostichus amissus</name>
    <dbReference type="NCBI Taxonomy" id="100907"/>
    <lineage>
        <taxon>Eukaryota</taxon>
        <taxon>Metazoa</taxon>
        <taxon>Chordata</taxon>
        <taxon>Craniata</taxon>
        <taxon>Vertebrata</taxon>
        <taxon>Euteleostomi</taxon>
        <taxon>Actinopterygii</taxon>
        <taxon>Neopterygii</taxon>
        <taxon>Teleostei</taxon>
        <taxon>Neoteleostei</taxon>
        <taxon>Acanthomorphata</taxon>
        <taxon>Eupercaria</taxon>
        <taxon>Perciformes</taxon>
        <taxon>Notothenioidei</taxon>
        <taxon>Nototheniidae</taxon>
        <taxon>Dissostichus</taxon>
    </lineage>
</organism>
<feature type="region of interest" description="Disordered" evidence="1">
    <location>
        <begin position="1"/>
        <end position="27"/>
    </location>
</feature>
<feature type="region of interest" description="Disordered" evidence="1">
    <location>
        <begin position="128"/>
        <end position="157"/>
    </location>
</feature>
<name>A0AAD9F3V5_DISEL</name>
<dbReference type="AlphaFoldDB" id="A0AAD9F3V5"/>
<reference evidence="2" key="1">
    <citation type="submission" date="2023-04" db="EMBL/GenBank/DDBJ databases">
        <title>Chromosome-level genome of Chaenocephalus aceratus.</title>
        <authorList>
            <person name="Park H."/>
        </authorList>
    </citation>
    <scope>NUCLEOTIDE SEQUENCE</scope>
    <source>
        <strain evidence="2">DE</strain>
        <tissue evidence="2">Muscle</tissue>
    </source>
</reference>
<evidence type="ECO:0000313" key="2">
    <source>
        <dbReference type="EMBL" id="KAK1887316.1"/>
    </source>
</evidence>
<sequence length="157" mass="16965">MCATLTRNDERCSDRSPRPRSFFSGRMPSFPPSVKKKNLLCGFGVVEATFRSLMSPISSGLWRLAACLFSSLLKFHSRYKIGSAVLGFFDHGSVSDDGDYWLIRVCPLPADAATPPCHRGVCGKQSPLLPQRGEAERPGDSGPTAALSGGNAAFKQK</sequence>
<gene>
    <name evidence="2" type="ORF">KUDE01_028105</name>
</gene>
<proteinExistence type="predicted"/>
<keyword evidence="3" id="KW-1185">Reference proteome</keyword>
<protein>
    <submittedName>
        <fullName evidence="2">Stereocilin-like protein</fullName>
    </submittedName>
</protein>